<proteinExistence type="predicted"/>
<name>A0A3E4YBZ9_9FIRM</name>
<evidence type="ECO:0000313" key="2">
    <source>
        <dbReference type="EMBL" id="RGM72222.1"/>
    </source>
</evidence>
<protein>
    <recommendedName>
        <fullName evidence="1">TniQ domain-containing protein</fullName>
    </recommendedName>
</protein>
<gene>
    <name evidence="2" type="ORF">DXB99_06735</name>
</gene>
<organism evidence="2 3">
    <name type="scientific">Agathobacter rectalis</name>
    <dbReference type="NCBI Taxonomy" id="39491"/>
    <lineage>
        <taxon>Bacteria</taxon>
        <taxon>Bacillati</taxon>
        <taxon>Bacillota</taxon>
        <taxon>Clostridia</taxon>
        <taxon>Lachnospirales</taxon>
        <taxon>Lachnospiraceae</taxon>
        <taxon>Agathobacter</taxon>
    </lineage>
</organism>
<evidence type="ECO:0000313" key="3">
    <source>
        <dbReference type="Proteomes" id="UP000260758"/>
    </source>
</evidence>
<evidence type="ECO:0000259" key="1">
    <source>
        <dbReference type="Pfam" id="PF06527"/>
    </source>
</evidence>
<dbReference type="Pfam" id="PF06527">
    <property type="entry name" value="TniQ"/>
    <property type="match status" value="1"/>
</dbReference>
<dbReference type="Proteomes" id="UP000260758">
    <property type="component" value="Unassembled WGS sequence"/>
</dbReference>
<dbReference type="InterPro" id="IPR009492">
    <property type="entry name" value="TniQ"/>
</dbReference>
<dbReference type="EMBL" id="QSTP01000005">
    <property type="protein sequence ID" value="RGM72222.1"/>
    <property type="molecule type" value="Genomic_DNA"/>
</dbReference>
<comment type="caution">
    <text evidence="2">The sequence shown here is derived from an EMBL/GenBank/DDBJ whole genome shotgun (WGS) entry which is preliminary data.</text>
</comment>
<dbReference type="AlphaFoldDB" id="A0A3E4YBZ9"/>
<accession>A0A3E4YBZ9</accession>
<sequence length="320" mass="38366">MYMIKYLPNIYPDELLYSLFCRYNIYSGNITHKMSFNDLYTKRSDVPSQEFVGNLNADIMNILDNIYDIRKICINHTMFQYYARFFSKERKCEALNTIIKGNCDTKNVFSILKRYDIDNYFKYCPLCKKEDIEKYGETYWHRIHQIRNMRICTKHKCKLHSSNIKITGSSYIFYDAQNNTSNNDIVFIDNTKIYNFSKYIEDIFNYDIDFNYDIPIQTILCNVFKNTKYQKGLQRHISKFVDDFTIFYKKIGINNIPTINQINRTLLVGDRFDFNTICLIGYFLNISSYDLVHKVYSKEEIEKENKTHYNKKNTNIKSFS</sequence>
<reference evidence="2 3" key="1">
    <citation type="submission" date="2018-08" db="EMBL/GenBank/DDBJ databases">
        <title>A genome reference for cultivated species of the human gut microbiota.</title>
        <authorList>
            <person name="Zou Y."/>
            <person name="Xue W."/>
            <person name="Luo G."/>
        </authorList>
    </citation>
    <scope>NUCLEOTIDE SEQUENCE [LARGE SCALE GENOMIC DNA]</scope>
    <source>
        <strain evidence="2 3">OM07-13</strain>
    </source>
</reference>
<feature type="domain" description="TniQ" evidence="1">
    <location>
        <begin position="8"/>
        <end position="159"/>
    </location>
</feature>